<evidence type="ECO:0000313" key="1">
    <source>
        <dbReference type="EMBL" id="VDO53092.1"/>
    </source>
</evidence>
<dbReference type="Proteomes" id="UP000268014">
    <property type="component" value="Unassembled WGS sequence"/>
</dbReference>
<reference evidence="1 2" key="1">
    <citation type="submission" date="2018-11" db="EMBL/GenBank/DDBJ databases">
        <authorList>
            <consortium name="Pathogen Informatics"/>
        </authorList>
    </citation>
    <scope>NUCLEOTIDE SEQUENCE [LARGE SCALE GENOMIC DNA]</scope>
    <source>
        <strain evidence="1 2">MHpl1</strain>
    </source>
</reference>
<dbReference type="EMBL" id="UZAF01018598">
    <property type="protein sequence ID" value="VDO53092.1"/>
    <property type="molecule type" value="Genomic_DNA"/>
</dbReference>
<name>A0A3P7ZVC5_HAEPC</name>
<gene>
    <name evidence="1" type="ORF">HPLM_LOCUS14521</name>
</gene>
<protein>
    <submittedName>
        <fullName evidence="1">Uncharacterized protein</fullName>
    </submittedName>
</protein>
<proteinExistence type="predicted"/>
<evidence type="ECO:0000313" key="2">
    <source>
        <dbReference type="Proteomes" id="UP000268014"/>
    </source>
</evidence>
<accession>A0A3P7ZVC5</accession>
<dbReference type="AlphaFoldDB" id="A0A3P7ZVC5"/>
<organism evidence="1 2">
    <name type="scientific">Haemonchus placei</name>
    <name type="common">Barber's pole worm</name>
    <dbReference type="NCBI Taxonomy" id="6290"/>
    <lineage>
        <taxon>Eukaryota</taxon>
        <taxon>Metazoa</taxon>
        <taxon>Ecdysozoa</taxon>
        <taxon>Nematoda</taxon>
        <taxon>Chromadorea</taxon>
        <taxon>Rhabditida</taxon>
        <taxon>Rhabditina</taxon>
        <taxon>Rhabditomorpha</taxon>
        <taxon>Strongyloidea</taxon>
        <taxon>Trichostrongylidae</taxon>
        <taxon>Haemonchus</taxon>
    </lineage>
</organism>
<keyword evidence="2" id="KW-1185">Reference proteome</keyword>
<sequence>MSALRSTLEAAFGEITRTSSQHIRGTRSEDFDEFIRRFERKYRTVIMNEQVLIDILGVRVVEPSEMPLVGNMATAWAHMMDMRVPAILDTGSIKDGTLVYVAPKSARYKIFHEAQEHLLGISVLTNC</sequence>